<keyword evidence="5 7" id="KW-1133">Transmembrane helix</keyword>
<keyword evidence="3 7" id="KW-0812">Transmembrane</keyword>
<dbReference type="RefSeq" id="WP_379013728.1">
    <property type="nucleotide sequence ID" value="NZ_JBHSDC010000016.1"/>
</dbReference>
<evidence type="ECO:0000256" key="2">
    <source>
        <dbReference type="ARBA" id="ARBA00009045"/>
    </source>
</evidence>
<dbReference type="InterPro" id="IPR022764">
    <property type="entry name" value="Peptidase_S54_rhomboid_dom"/>
</dbReference>
<evidence type="ECO:0000256" key="4">
    <source>
        <dbReference type="ARBA" id="ARBA00022801"/>
    </source>
</evidence>
<evidence type="ECO:0000256" key="1">
    <source>
        <dbReference type="ARBA" id="ARBA00004141"/>
    </source>
</evidence>
<dbReference type="PANTHER" id="PTHR43731:SF14">
    <property type="entry name" value="PRESENILIN-ASSOCIATED RHOMBOID-LIKE PROTEIN, MITOCHONDRIAL"/>
    <property type="match status" value="1"/>
</dbReference>
<dbReference type="GO" id="GO:0008233">
    <property type="term" value="F:peptidase activity"/>
    <property type="evidence" value="ECO:0007669"/>
    <property type="project" value="UniProtKB-KW"/>
</dbReference>
<evidence type="ECO:0000256" key="6">
    <source>
        <dbReference type="ARBA" id="ARBA00023136"/>
    </source>
</evidence>
<dbReference type="Pfam" id="PF01694">
    <property type="entry name" value="Rhomboid"/>
    <property type="match status" value="1"/>
</dbReference>
<comment type="similarity">
    <text evidence="2">Belongs to the peptidase S54 family.</text>
</comment>
<feature type="transmembrane region" description="Helical" evidence="7">
    <location>
        <begin position="72"/>
        <end position="92"/>
    </location>
</feature>
<dbReference type="Gene3D" id="1.20.1540.10">
    <property type="entry name" value="Rhomboid-like"/>
    <property type="match status" value="1"/>
</dbReference>
<evidence type="ECO:0000256" key="7">
    <source>
        <dbReference type="SAM" id="Phobius"/>
    </source>
</evidence>
<dbReference type="InterPro" id="IPR050925">
    <property type="entry name" value="Rhomboid_protease_S54"/>
</dbReference>
<organism evidence="9 10">
    <name type="scientific">Parasediminibacterium paludis</name>
    <dbReference type="NCBI Taxonomy" id="908966"/>
    <lineage>
        <taxon>Bacteria</taxon>
        <taxon>Pseudomonadati</taxon>
        <taxon>Bacteroidota</taxon>
        <taxon>Chitinophagia</taxon>
        <taxon>Chitinophagales</taxon>
        <taxon>Chitinophagaceae</taxon>
        <taxon>Parasediminibacterium</taxon>
    </lineage>
</organism>
<keyword evidence="10" id="KW-1185">Reference proteome</keyword>
<feature type="domain" description="Peptidase S54 rhomboid" evidence="8">
    <location>
        <begin position="64"/>
        <end position="253"/>
    </location>
</feature>
<sequence length="263" mass="30127">MIKLPIRDYGLMQFRPSRFEVLPMVIKNLLIINALVYLAQITLSKEFAFDDWFALHTWQSQLFKPWQLITHMFMHGSFSHILSNMFALWMFGATLENSWGSKRFLGFYLVCGLGAAFCHLGVLYFENEVMINAFKSISANDTNSVQIFITKYFQAAQDVPYSYNVASQVLELRLNEATIGASGAVFGCLAAYAYLFPNTYLYVYFLIPVKVKWFVLLYAGFEFMEAVRSSAGDNVAHVAHLGGALVGFLLVYFWNKNNRQTFY</sequence>
<comment type="subcellular location">
    <subcellularLocation>
        <location evidence="1">Membrane</location>
        <topology evidence="1">Multi-pass membrane protein</topology>
    </subcellularLocation>
</comment>
<reference evidence="10" key="1">
    <citation type="journal article" date="2019" name="Int. J. Syst. Evol. Microbiol.">
        <title>The Global Catalogue of Microorganisms (GCM) 10K type strain sequencing project: providing services to taxonomists for standard genome sequencing and annotation.</title>
        <authorList>
            <consortium name="The Broad Institute Genomics Platform"/>
            <consortium name="The Broad Institute Genome Sequencing Center for Infectious Disease"/>
            <person name="Wu L."/>
            <person name="Ma J."/>
        </authorList>
    </citation>
    <scope>NUCLEOTIDE SEQUENCE [LARGE SCALE GENOMIC DNA]</scope>
    <source>
        <strain evidence="10">CECT 8010</strain>
    </source>
</reference>
<gene>
    <name evidence="9" type="ORF">ACFOW1_09045</name>
</gene>
<evidence type="ECO:0000259" key="8">
    <source>
        <dbReference type="Pfam" id="PF01694"/>
    </source>
</evidence>
<protein>
    <submittedName>
        <fullName evidence="9">Rhomboid family intramembrane serine protease</fullName>
        <ecNumber evidence="9">3.4.21.-</ecNumber>
    </submittedName>
</protein>
<name>A0ABV8PYC9_9BACT</name>
<evidence type="ECO:0000313" key="9">
    <source>
        <dbReference type="EMBL" id="MFC4232036.1"/>
    </source>
</evidence>
<evidence type="ECO:0000256" key="3">
    <source>
        <dbReference type="ARBA" id="ARBA00022692"/>
    </source>
</evidence>
<feature type="transmembrane region" description="Helical" evidence="7">
    <location>
        <begin position="177"/>
        <end position="195"/>
    </location>
</feature>
<feature type="transmembrane region" description="Helical" evidence="7">
    <location>
        <begin position="202"/>
        <end position="223"/>
    </location>
</feature>
<feature type="transmembrane region" description="Helical" evidence="7">
    <location>
        <begin position="104"/>
        <end position="125"/>
    </location>
</feature>
<keyword evidence="4 9" id="KW-0378">Hydrolase</keyword>
<evidence type="ECO:0000256" key="5">
    <source>
        <dbReference type="ARBA" id="ARBA00022989"/>
    </source>
</evidence>
<accession>A0ABV8PYC9</accession>
<comment type="caution">
    <text evidence="9">The sequence shown here is derived from an EMBL/GenBank/DDBJ whole genome shotgun (WGS) entry which is preliminary data.</text>
</comment>
<dbReference type="InterPro" id="IPR035952">
    <property type="entry name" value="Rhomboid-like_sf"/>
</dbReference>
<dbReference type="GO" id="GO:0006508">
    <property type="term" value="P:proteolysis"/>
    <property type="evidence" value="ECO:0007669"/>
    <property type="project" value="UniProtKB-KW"/>
</dbReference>
<dbReference type="SUPFAM" id="SSF144091">
    <property type="entry name" value="Rhomboid-like"/>
    <property type="match status" value="1"/>
</dbReference>
<dbReference type="EC" id="3.4.21.-" evidence="9"/>
<proteinExistence type="inferred from homology"/>
<evidence type="ECO:0000313" key="10">
    <source>
        <dbReference type="Proteomes" id="UP001595906"/>
    </source>
</evidence>
<feature type="transmembrane region" description="Helical" evidence="7">
    <location>
        <begin position="235"/>
        <end position="254"/>
    </location>
</feature>
<dbReference type="EMBL" id="JBHSDC010000016">
    <property type="protein sequence ID" value="MFC4232036.1"/>
    <property type="molecule type" value="Genomic_DNA"/>
</dbReference>
<keyword evidence="6 7" id="KW-0472">Membrane</keyword>
<feature type="transmembrane region" description="Helical" evidence="7">
    <location>
        <begin position="21"/>
        <end position="43"/>
    </location>
</feature>
<dbReference type="Proteomes" id="UP001595906">
    <property type="component" value="Unassembled WGS sequence"/>
</dbReference>
<keyword evidence="9" id="KW-0645">Protease</keyword>
<dbReference type="PANTHER" id="PTHR43731">
    <property type="entry name" value="RHOMBOID PROTEASE"/>
    <property type="match status" value="1"/>
</dbReference>